<sequence length="248" mass="25451">MTSLNEKSVATSILLLGVGLYACGQVILSNAGPLTGYQRIEGLLGLAAASAGMLVVGWWAVALALALVSELLLGAGYRKAAHVAGLFTPGFMRRIAAAMVGLHLLGGVPAALGGEPPGHYSTAPMASAQGDSVLSSEAGPGRDEASPVRPQWKPVPAPVDGLPLLRGQTRTPAPAGQAAGQPADPPVVAVRHGDSLWTIASAHLGPFATAVEIADAWPRWHDENREVIGDNPHLLIPGQLLRVPPAAR</sequence>
<protein>
    <submittedName>
        <fullName evidence="3">LysM peptidoglycan-binding domain-containing protein</fullName>
    </submittedName>
</protein>
<dbReference type="RefSeq" id="WP_343881226.1">
    <property type="nucleotide sequence ID" value="NZ_BAAAIJ010000056.1"/>
</dbReference>
<dbReference type="InterPro" id="IPR018392">
    <property type="entry name" value="LysM"/>
</dbReference>
<dbReference type="PROSITE" id="PS51257">
    <property type="entry name" value="PROKAR_LIPOPROTEIN"/>
    <property type="match status" value="1"/>
</dbReference>
<proteinExistence type="predicted"/>
<keyword evidence="2" id="KW-0472">Membrane</keyword>
<gene>
    <name evidence="3" type="ORF">ACFSFX_15365</name>
</gene>
<evidence type="ECO:0000313" key="4">
    <source>
        <dbReference type="Proteomes" id="UP001597307"/>
    </source>
</evidence>
<dbReference type="InterPro" id="IPR036779">
    <property type="entry name" value="LysM_dom_sf"/>
</dbReference>
<reference evidence="4" key="1">
    <citation type="journal article" date="2019" name="Int. J. Syst. Evol. Microbiol.">
        <title>The Global Catalogue of Microorganisms (GCM) 10K type strain sequencing project: providing services to taxonomists for standard genome sequencing and annotation.</title>
        <authorList>
            <consortium name="The Broad Institute Genomics Platform"/>
            <consortium name="The Broad Institute Genome Sequencing Center for Infectious Disease"/>
            <person name="Wu L."/>
            <person name="Ma J."/>
        </authorList>
    </citation>
    <scope>NUCLEOTIDE SEQUENCE [LARGE SCALE GENOMIC DNA]</scope>
    <source>
        <strain evidence="4">JCM 11496</strain>
    </source>
</reference>
<feature type="transmembrane region" description="Helical" evidence="2">
    <location>
        <begin position="48"/>
        <end position="73"/>
    </location>
</feature>
<dbReference type="Gene3D" id="3.10.350.10">
    <property type="entry name" value="LysM domain"/>
    <property type="match status" value="1"/>
</dbReference>
<organism evidence="3 4">
    <name type="scientific">Arthrobacter flavus</name>
    <dbReference type="NCBI Taxonomy" id="95172"/>
    <lineage>
        <taxon>Bacteria</taxon>
        <taxon>Bacillati</taxon>
        <taxon>Actinomycetota</taxon>
        <taxon>Actinomycetes</taxon>
        <taxon>Micrococcales</taxon>
        <taxon>Micrococcaceae</taxon>
        <taxon>Arthrobacter</taxon>
    </lineage>
</organism>
<name>A0ABW4QBG8_9MICC</name>
<accession>A0ABW4QBG8</accession>
<comment type="caution">
    <text evidence="3">The sequence shown here is derived from an EMBL/GenBank/DDBJ whole genome shotgun (WGS) entry which is preliminary data.</text>
</comment>
<keyword evidence="2" id="KW-0812">Transmembrane</keyword>
<feature type="transmembrane region" description="Helical" evidence="2">
    <location>
        <begin position="94"/>
        <end position="112"/>
    </location>
</feature>
<dbReference type="CDD" id="cd00118">
    <property type="entry name" value="LysM"/>
    <property type="match status" value="1"/>
</dbReference>
<evidence type="ECO:0000256" key="1">
    <source>
        <dbReference type="SAM" id="MobiDB-lite"/>
    </source>
</evidence>
<dbReference type="EMBL" id="JBHUGA010000061">
    <property type="protein sequence ID" value="MFD1847969.1"/>
    <property type="molecule type" value="Genomic_DNA"/>
</dbReference>
<keyword evidence="4" id="KW-1185">Reference proteome</keyword>
<evidence type="ECO:0000256" key="2">
    <source>
        <dbReference type="SAM" id="Phobius"/>
    </source>
</evidence>
<feature type="region of interest" description="Disordered" evidence="1">
    <location>
        <begin position="119"/>
        <end position="153"/>
    </location>
</feature>
<evidence type="ECO:0000313" key="3">
    <source>
        <dbReference type="EMBL" id="MFD1847969.1"/>
    </source>
</evidence>
<dbReference type="Proteomes" id="UP001597307">
    <property type="component" value="Unassembled WGS sequence"/>
</dbReference>
<keyword evidence="2" id="KW-1133">Transmembrane helix</keyword>